<evidence type="ECO:0000313" key="8">
    <source>
        <dbReference type="EMBL" id="KGX88936.1"/>
    </source>
</evidence>
<dbReference type="OrthoDB" id="9761531at2"/>
<dbReference type="AlphaFoldDB" id="A0A0A5G727"/>
<proteinExistence type="predicted"/>
<dbReference type="RefSeq" id="WP_036831052.1">
    <property type="nucleotide sequence ID" value="NZ_AVPG01000001.1"/>
</dbReference>
<dbReference type="NCBIfam" id="TIGR00361">
    <property type="entry name" value="ComEC_Rec2"/>
    <property type="match status" value="1"/>
</dbReference>
<feature type="transmembrane region" description="Helical" evidence="6">
    <location>
        <begin position="378"/>
        <end position="404"/>
    </location>
</feature>
<accession>A0A0A5G727</accession>
<dbReference type="Pfam" id="PF13567">
    <property type="entry name" value="DUF4131"/>
    <property type="match status" value="1"/>
</dbReference>
<organism evidence="8 9">
    <name type="scientific">Pontibacillus litoralis JSM 072002</name>
    <dbReference type="NCBI Taxonomy" id="1385512"/>
    <lineage>
        <taxon>Bacteria</taxon>
        <taxon>Bacillati</taxon>
        <taxon>Bacillota</taxon>
        <taxon>Bacilli</taxon>
        <taxon>Bacillales</taxon>
        <taxon>Bacillaceae</taxon>
        <taxon>Pontibacillus</taxon>
    </lineage>
</organism>
<feature type="transmembrane region" description="Helical" evidence="6">
    <location>
        <begin position="471"/>
        <end position="490"/>
    </location>
</feature>
<feature type="transmembrane region" description="Helical" evidence="6">
    <location>
        <begin position="40"/>
        <end position="59"/>
    </location>
</feature>
<evidence type="ECO:0000313" key="9">
    <source>
        <dbReference type="Proteomes" id="UP000030401"/>
    </source>
</evidence>
<feature type="transmembrane region" description="Helical" evidence="6">
    <location>
        <begin position="302"/>
        <end position="335"/>
    </location>
</feature>
<dbReference type="InterPro" id="IPR001279">
    <property type="entry name" value="Metallo-B-lactamas"/>
</dbReference>
<comment type="caution">
    <text evidence="8">The sequence shown here is derived from an EMBL/GenBank/DDBJ whole genome shotgun (WGS) entry which is preliminary data.</text>
</comment>
<dbReference type="EMBL" id="AVPG01000001">
    <property type="protein sequence ID" value="KGX88936.1"/>
    <property type="molecule type" value="Genomic_DNA"/>
</dbReference>
<dbReference type="InterPro" id="IPR052159">
    <property type="entry name" value="Competence_DNA_uptake"/>
</dbReference>
<dbReference type="Proteomes" id="UP000030401">
    <property type="component" value="Unassembled WGS sequence"/>
</dbReference>
<dbReference type="InterPro" id="IPR035681">
    <property type="entry name" value="ComA-like_MBL"/>
</dbReference>
<reference evidence="8 9" key="1">
    <citation type="submission" date="2013-08" db="EMBL/GenBank/DDBJ databases">
        <authorList>
            <person name="Huang J."/>
            <person name="Wang G."/>
        </authorList>
    </citation>
    <scope>NUCLEOTIDE SEQUENCE [LARGE SCALE GENOMIC DNA]</scope>
    <source>
        <strain evidence="8 9">JSM 072002</strain>
    </source>
</reference>
<dbReference type="CDD" id="cd07731">
    <property type="entry name" value="ComA-like_MBL-fold"/>
    <property type="match status" value="1"/>
</dbReference>
<evidence type="ECO:0000256" key="3">
    <source>
        <dbReference type="ARBA" id="ARBA00022692"/>
    </source>
</evidence>
<dbReference type="GO" id="GO:0030420">
    <property type="term" value="P:establishment of competence for transformation"/>
    <property type="evidence" value="ECO:0007669"/>
    <property type="project" value="InterPro"/>
</dbReference>
<dbReference type="InterPro" id="IPR004797">
    <property type="entry name" value="Competence_ComEC/Rec2"/>
</dbReference>
<dbReference type="eggNOG" id="COG0658">
    <property type="taxonomic scope" value="Bacteria"/>
</dbReference>
<keyword evidence="2" id="KW-1003">Cell membrane</keyword>
<dbReference type="InterPro" id="IPR025405">
    <property type="entry name" value="DUF4131"/>
</dbReference>
<name>A0A0A5G727_9BACI</name>
<evidence type="ECO:0000256" key="6">
    <source>
        <dbReference type="SAM" id="Phobius"/>
    </source>
</evidence>
<sequence length="742" mass="83014">MKGSVYIVAIGALVGVFVTIKQPVLLSILAFLLILLCGKIRISSVVSLLSLAIMTYMAIITPRLIPEPVVAEGEHPITFKGTILSSPVVEEDYVQFDLESAQSGHKWKVYVPDSLEAANVQSGATCTFKGIEQPVSIARNPGEFDYRSFLQHKGYKGSIRVTSSIACEGQSLLTPLHQWRQKRLNELQEQYSVVTASWIMTLLLGDDSLLADEKVELFQRWNLSHLLAISGLHVGLSIAILSFIAIRFGWLTKEWLKIFLLILLPMYAVIAGGAPSVLRAVSMAEMALLLTFTNVRIPLVDVLSATMILFLLINPLIAFQLGFQFSFLVTFALILSKKLVPPSLSPFLISIRISMISQLALLPIQVHQFYTFNPLSLVANIFLVPLFSVVLLPFCMMLFLLLLLPSSIHSLLDQVFQTLIFHIEAFLQWLDRHLYVEWVIGELSVYIIVLYFGAFVLFMMCWERQKLRQSFLASIVMVATLMVHSALPYVSDNGRVTVLDVGQGDTIIIEWPYREHVLMVDAAGKLFGDEGEVFRYHIKPYLHSRGIKEVNTLLLSHNDQDHVGSAKQIIEQFQVSHLFVSPYFLLKKPIEDAEVQRVEQGDQLKLAGDTLHVLHPGEEAADKNDNSLVVQGEVGGLTWLFTGDISADMERDLIEQYPSLRVDVLKVAHHGSSTSSDPAFIDHIQPSIALLSVGENNRYGHPTDRVLETLENHIPVILRTDNHGGIIYEFSGEKGTFQTYLP</sequence>
<dbReference type="eggNOG" id="COG2333">
    <property type="taxonomic scope" value="Bacteria"/>
</dbReference>
<keyword evidence="3 6" id="KW-0812">Transmembrane</keyword>
<protein>
    <submittedName>
        <fullName evidence="8">Competence protein</fullName>
    </submittedName>
</protein>
<dbReference type="SUPFAM" id="SSF56281">
    <property type="entry name" value="Metallo-hydrolase/oxidoreductase"/>
    <property type="match status" value="1"/>
</dbReference>
<keyword evidence="5 6" id="KW-0472">Membrane</keyword>
<feature type="transmembrane region" description="Helical" evidence="6">
    <location>
        <begin position="258"/>
        <end position="282"/>
    </location>
</feature>
<dbReference type="STRING" id="1385512.N784_00960"/>
<dbReference type="SMART" id="SM00849">
    <property type="entry name" value="Lactamase_B"/>
    <property type="match status" value="1"/>
</dbReference>
<dbReference type="Pfam" id="PF03772">
    <property type="entry name" value="Competence"/>
    <property type="match status" value="1"/>
</dbReference>
<dbReference type="InterPro" id="IPR004477">
    <property type="entry name" value="ComEC_N"/>
</dbReference>
<gene>
    <name evidence="8" type="ORF">N784_00960</name>
</gene>
<evidence type="ECO:0000256" key="4">
    <source>
        <dbReference type="ARBA" id="ARBA00022989"/>
    </source>
</evidence>
<dbReference type="GO" id="GO:0005886">
    <property type="term" value="C:plasma membrane"/>
    <property type="evidence" value="ECO:0007669"/>
    <property type="project" value="UniProtKB-SubCell"/>
</dbReference>
<dbReference type="Gene3D" id="3.60.15.10">
    <property type="entry name" value="Ribonuclease Z/Hydroxyacylglutathione hydrolase-like"/>
    <property type="match status" value="1"/>
</dbReference>
<evidence type="ECO:0000256" key="1">
    <source>
        <dbReference type="ARBA" id="ARBA00004651"/>
    </source>
</evidence>
<feature type="domain" description="Metallo-beta-lactamase" evidence="7">
    <location>
        <begin position="503"/>
        <end position="695"/>
    </location>
</feature>
<dbReference type="NCBIfam" id="TIGR00360">
    <property type="entry name" value="ComEC_N-term"/>
    <property type="match status" value="1"/>
</dbReference>
<evidence type="ECO:0000259" key="7">
    <source>
        <dbReference type="SMART" id="SM00849"/>
    </source>
</evidence>
<dbReference type="InterPro" id="IPR036866">
    <property type="entry name" value="RibonucZ/Hydroxyglut_hydro"/>
</dbReference>
<keyword evidence="9" id="KW-1185">Reference proteome</keyword>
<comment type="subcellular location">
    <subcellularLocation>
        <location evidence="1">Cell membrane</location>
        <topology evidence="1">Multi-pass membrane protein</topology>
    </subcellularLocation>
</comment>
<evidence type="ECO:0000256" key="5">
    <source>
        <dbReference type="ARBA" id="ARBA00023136"/>
    </source>
</evidence>
<dbReference type="Pfam" id="PF00753">
    <property type="entry name" value="Lactamase_B"/>
    <property type="match status" value="1"/>
</dbReference>
<keyword evidence="4 6" id="KW-1133">Transmembrane helix</keyword>
<feature type="transmembrane region" description="Helical" evidence="6">
    <location>
        <begin position="223"/>
        <end position="246"/>
    </location>
</feature>
<dbReference type="PANTHER" id="PTHR30619">
    <property type="entry name" value="DNA INTERNALIZATION/COMPETENCE PROTEIN COMEC/REC2"/>
    <property type="match status" value="1"/>
</dbReference>
<evidence type="ECO:0000256" key="2">
    <source>
        <dbReference type="ARBA" id="ARBA00022475"/>
    </source>
</evidence>
<feature type="transmembrane region" description="Helical" evidence="6">
    <location>
        <begin position="7"/>
        <end position="34"/>
    </location>
</feature>
<dbReference type="PANTHER" id="PTHR30619:SF1">
    <property type="entry name" value="RECOMBINATION PROTEIN 2"/>
    <property type="match status" value="1"/>
</dbReference>
<feature type="transmembrane region" description="Helical" evidence="6">
    <location>
        <begin position="435"/>
        <end position="459"/>
    </location>
</feature>